<protein>
    <recommendedName>
        <fullName evidence="6">Probable membrane transporter protein</fullName>
    </recommendedName>
</protein>
<comment type="similarity">
    <text evidence="2 6">Belongs to the 4-toluene sulfonate uptake permease (TSUP) (TC 2.A.102) family.</text>
</comment>
<dbReference type="GO" id="GO:0005886">
    <property type="term" value="C:plasma membrane"/>
    <property type="evidence" value="ECO:0007669"/>
    <property type="project" value="UniProtKB-SubCell"/>
</dbReference>
<comment type="subcellular location">
    <subcellularLocation>
        <location evidence="6">Cell membrane</location>
        <topology evidence="6">Multi-pass membrane protein</topology>
    </subcellularLocation>
    <subcellularLocation>
        <location evidence="1">Membrane</location>
        <topology evidence="1">Multi-pass membrane protein</topology>
    </subcellularLocation>
</comment>
<feature type="transmembrane region" description="Helical" evidence="6">
    <location>
        <begin position="199"/>
        <end position="221"/>
    </location>
</feature>
<dbReference type="Proteomes" id="UP000294599">
    <property type="component" value="Unassembled WGS sequence"/>
</dbReference>
<dbReference type="AlphaFoldDB" id="A0A4R3L8Q7"/>
<evidence type="ECO:0000256" key="4">
    <source>
        <dbReference type="ARBA" id="ARBA00022989"/>
    </source>
</evidence>
<dbReference type="InterPro" id="IPR002781">
    <property type="entry name" value="TM_pro_TauE-like"/>
</dbReference>
<name>A0A4R3L8Q7_9GAMM</name>
<gene>
    <name evidence="7" type="ORF">EDC25_11637</name>
</gene>
<evidence type="ECO:0000313" key="7">
    <source>
        <dbReference type="EMBL" id="TCS96183.1"/>
    </source>
</evidence>
<keyword evidence="6" id="KW-1003">Cell membrane</keyword>
<reference evidence="7 8" key="1">
    <citation type="submission" date="2019-03" db="EMBL/GenBank/DDBJ databases">
        <title>Genomic Encyclopedia of Type Strains, Phase IV (KMG-IV): sequencing the most valuable type-strain genomes for metagenomic binning, comparative biology and taxonomic classification.</title>
        <authorList>
            <person name="Goeker M."/>
        </authorList>
    </citation>
    <scope>NUCLEOTIDE SEQUENCE [LARGE SCALE GENOMIC DNA]</scope>
    <source>
        <strain evidence="7 8">DSM 21944</strain>
    </source>
</reference>
<feature type="transmembrane region" description="Helical" evidence="6">
    <location>
        <begin position="77"/>
        <end position="97"/>
    </location>
</feature>
<dbReference type="Pfam" id="PF01925">
    <property type="entry name" value="TauE"/>
    <property type="match status" value="1"/>
</dbReference>
<keyword evidence="4 6" id="KW-1133">Transmembrane helix</keyword>
<evidence type="ECO:0000313" key="8">
    <source>
        <dbReference type="Proteomes" id="UP000294599"/>
    </source>
</evidence>
<dbReference type="InterPro" id="IPR051598">
    <property type="entry name" value="TSUP/Inactive_protease-like"/>
</dbReference>
<dbReference type="EMBL" id="SMAF01000016">
    <property type="protein sequence ID" value="TCS96183.1"/>
    <property type="molecule type" value="Genomic_DNA"/>
</dbReference>
<proteinExistence type="inferred from homology"/>
<feature type="transmembrane region" description="Helical" evidence="6">
    <location>
        <begin position="50"/>
        <end position="70"/>
    </location>
</feature>
<evidence type="ECO:0000256" key="1">
    <source>
        <dbReference type="ARBA" id="ARBA00004141"/>
    </source>
</evidence>
<dbReference type="OrthoDB" id="45564at2"/>
<sequence length="249" mass="25649">MELETGWTLLLFVAVGFGAQIIDGALGMAYGLISTSVLLALGVPPAQASASVHAAEMVTTGISGGAHAWFGNVDRQLFMRLVVPGCLGGVAGALLASRLSPDVLKPLVLGYLVLMGLFVLWRGWRQRAARRDARFVPAIGVGAGFLDAIGGGGWGPMATSTLLAQGTPPRHTVGSVNAAEFFVTTAITIAFVSEMGFNFGMVTLGLLLGGGLAAPLAAWVVRHVPQRGLLLGVGVLILAIAGIQILRLV</sequence>
<dbReference type="PANTHER" id="PTHR43701:SF12">
    <property type="entry name" value="MEMBRANE TRANSPORTER PROTEIN YTNM-RELATED"/>
    <property type="match status" value="1"/>
</dbReference>
<dbReference type="PANTHER" id="PTHR43701">
    <property type="entry name" value="MEMBRANE TRANSPORTER PROTEIN MJ0441-RELATED"/>
    <property type="match status" value="1"/>
</dbReference>
<feature type="transmembrane region" description="Helical" evidence="6">
    <location>
        <begin position="103"/>
        <end position="121"/>
    </location>
</feature>
<accession>A0A4R3L8Q7</accession>
<dbReference type="RefSeq" id="WP_123522384.1">
    <property type="nucleotide sequence ID" value="NZ_JBHLWF010000019.1"/>
</dbReference>
<organism evidence="7 8">
    <name type="scientific">Pseudofulvimonas gallinarii</name>
    <dbReference type="NCBI Taxonomy" id="634155"/>
    <lineage>
        <taxon>Bacteria</taxon>
        <taxon>Pseudomonadati</taxon>
        <taxon>Pseudomonadota</taxon>
        <taxon>Gammaproteobacteria</taxon>
        <taxon>Lysobacterales</taxon>
        <taxon>Rhodanobacteraceae</taxon>
        <taxon>Pseudofulvimonas</taxon>
    </lineage>
</organism>
<feature type="transmembrane region" description="Helical" evidence="6">
    <location>
        <begin position="133"/>
        <end position="154"/>
    </location>
</feature>
<evidence type="ECO:0000256" key="6">
    <source>
        <dbReference type="RuleBase" id="RU363041"/>
    </source>
</evidence>
<feature type="transmembrane region" description="Helical" evidence="6">
    <location>
        <begin position="227"/>
        <end position="246"/>
    </location>
</feature>
<keyword evidence="5 6" id="KW-0472">Membrane</keyword>
<comment type="caution">
    <text evidence="7">The sequence shown here is derived from an EMBL/GenBank/DDBJ whole genome shotgun (WGS) entry which is preliminary data.</text>
</comment>
<keyword evidence="3 6" id="KW-0812">Transmembrane</keyword>
<evidence type="ECO:0000256" key="2">
    <source>
        <dbReference type="ARBA" id="ARBA00009142"/>
    </source>
</evidence>
<evidence type="ECO:0000256" key="5">
    <source>
        <dbReference type="ARBA" id="ARBA00023136"/>
    </source>
</evidence>
<evidence type="ECO:0000256" key="3">
    <source>
        <dbReference type="ARBA" id="ARBA00022692"/>
    </source>
</evidence>
<keyword evidence="8" id="KW-1185">Reference proteome</keyword>
<feature type="transmembrane region" description="Helical" evidence="6">
    <location>
        <begin position="7"/>
        <end position="30"/>
    </location>
</feature>